<dbReference type="EMBL" id="KP777800">
    <property type="protein sequence ID" value="ALJ10942.1"/>
    <property type="molecule type" value="mRNA"/>
</dbReference>
<reference evidence="1" key="2">
    <citation type="submission" date="2015-02" db="EMBL/GenBank/DDBJ databases">
        <authorList>
            <person name="Chooi Y.-H."/>
        </authorList>
    </citation>
    <scope>NUCLEOTIDE SEQUENCE</scope>
</reference>
<protein>
    <submittedName>
        <fullName evidence="1">Uncharacterized protein</fullName>
    </submittedName>
</protein>
<name>A0A0P0DB98_9ARAC</name>
<reference evidence="1" key="1">
    <citation type="journal article" date="2015" name="PLoS ONE">
        <title>A Comparative Analysis of the Venom Gland Transcriptomes of the Fishing Spiders Dolomedes mizhoanus and Dolomedes sulfurous.</title>
        <authorList>
            <person name="Xu X."/>
            <person name="Wang H."/>
            <person name="Zhang F."/>
            <person name="Hu Z."/>
            <person name="Liang S."/>
            <person name="Liu Z."/>
        </authorList>
    </citation>
    <scope>NUCLEOTIDE SEQUENCE</scope>
</reference>
<proteinExistence type="evidence at transcript level"/>
<sequence>MCGFRGRVGISLVQQAGTRHSGFPGDQGNAGRLFFKNPDGGKCSGAEQTISAPFLPKEKNYTWSLNCFSKEQYEFFGKGTHGGKGNMGQKISTFKKHMVI</sequence>
<dbReference type="AlphaFoldDB" id="A0A0P0DB98"/>
<accession>A0A0P0DB98</accession>
<organism evidence="1">
    <name type="scientific">Dolomedes sulfureus</name>
    <dbReference type="NCBI Taxonomy" id="492288"/>
    <lineage>
        <taxon>Eukaryota</taxon>
        <taxon>Metazoa</taxon>
        <taxon>Ecdysozoa</taxon>
        <taxon>Arthropoda</taxon>
        <taxon>Chelicerata</taxon>
        <taxon>Arachnida</taxon>
        <taxon>Araneae</taxon>
        <taxon>Araneomorphae</taxon>
        <taxon>Entelegynae</taxon>
        <taxon>Lycosoidea</taxon>
        <taxon>Pisauridae</taxon>
        <taxon>Dolomedes</taxon>
    </lineage>
</organism>
<evidence type="ECO:0000313" key="1">
    <source>
        <dbReference type="EMBL" id="ALJ10942.1"/>
    </source>
</evidence>